<proteinExistence type="inferred from homology"/>
<keyword evidence="11 12" id="KW-0439">Lignin degradation</keyword>
<keyword evidence="13" id="KW-0812">Transmembrane</keyword>
<dbReference type="InterPro" id="IPR017761">
    <property type="entry name" value="Laccase"/>
</dbReference>
<evidence type="ECO:0000256" key="12">
    <source>
        <dbReference type="RuleBase" id="RU361119"/>
    </source>
</evidence>
<dbReference type="InterPro" id="IPR011707">
    <property type="entry name" value="Cu-oxidase-like_N"/>
</dbReference>
<dbReference type="PROSITE" id="PS00079">
    <property type="entry name" value="MULTICOPPER_OXIDASE1"/>
    <property type="match status" value="1"/>
</dbReference>
<dbReference type="InterPro" id="IPR045087">
    <property type="entry name" value="Cu-oxidase_fam"/>
</dbReference>
<feature type="domain" description="Plastocyanin-like" evidence="16">
    <location>
        <begin position="147"/>
        <end position="262"/>
    </location>
</feature>
<dbReference type="GO" id="GO:0052716">
    <property type="term" value="F:hydroquinone:oxygen oxidoreductase activity"/>
    <property type="evidence" value="ECO:0007669"/>
    <property type="project" value="UniProtKB-EC"/>
</dbReference>
<dbReference type="Gene3D" id="2.60.40.420">
    <property type="entry name" value="Cupredoxins - blue copper proteins"/>
    <property type="match status" value="3"/>
</dbReference>
<sequence>MANRLSTTWSTASLILVFFSITCLIYTPCPLLVSFIAVCRYCLLLLPFPLLLLLLFLSLPLCRYCLPLLPFYLLLLLLHCSPPLLHFPTPCNHHPVFSRSGFMYTKRGSSYLLVLCIIVLGSFAASVSANSHENPDGTTSHDLHFKIQYATVTRLCNGTKQILTVNGQFPGPSVYVRTGDHVNIKVSNHVDENVTIHWHGVRQLLSGWADGPAYITQCPLQPNAHYNHNFTVTHEQGTLFWHAHLGWQRGTLYGAFIILPKKGQAYPFPIQPKADFRILIGEWWNMQLNDVEAFGVESGRGYNISDAITINGQPGFLYRCSAEDATTIKVKKGETYLLRIINAAMNFQMYFQVAKHSLTVVATDASYAKPYTNNIIVLAPGQTADVLLTADQEVDSYVFGATVFSPADPKKVEYPNVTTTGLLVYEGAPQKAVDDLEIPSFPVFNDSSFALNYFSNLRSLNSEEYPSNVPQVVNRSLLFTVGYSFVECKQGEVCEGPGPGNASIGTNINNVTFVLPQIAIMQAYYEQLYPNSTAVKWDTTLAQADDTFEENFPSMPLFQYNYTAGNLTSFFANFGTKVVELDFNTNVQLVLQNTNSLFFESHPFHLHGYNFYVVGKGTGTYVEEKDSPNFNLVDPPIMNTVAVPSGGWAAIRFVTDNPGVWLMHCHFEMHTTWGMMMVFIVRDGDAPDQKLPPPPKDYPKC</sequence>
<evidence type="ECO:0000313" key="18">
    <source>
        <dbReference type="Proteomes" id="UP000825935"/>
    </source>
</evidence>
<dbReference type="NCBIfam" id="TIGR03389">
    <property type="entry name" value="laccase"/>
    <property type="match status" value="1"/>
</dbReference>
<evidence type="ECO:0000256" key="13">
    <source>
        <dbReference type="SAM" id="Phobius"/>
    </source>
</evidence>
<evidence type="ECO:0000256" key="7">
    <source>
        <dbReference type="ARBA" id="ARBA00022723"/>
    </source>
</evidence>
<evidence type="ECO:0000256" key="8">
    <source>
        <dbReference type="ARBA" id="ARBA00022737"/>
    </source>
</evidence>
<dbReference type="InterPro" id="IPR034285">
    <property type="entry name" value="CuRO_2_LCC"/>
</dbReference>
<dbReference type="CDD" id="cd13875">
    <property type="entry name" value="CuRO_2_LCC_plant"/>
    <property type="match status" value="1"/>
</dbReference>
<evidence type="ECO:0000259" key="16">
    <source>
        <dbReference type="Pfam" id="PF07732"/>
    </source>
</evidence>
<keyword evidence="10 12" id="KW-0186">Copper</keyword>
<evidence type="ECO:0000256" key="5">
    <source>
        <dbReference type="ARBA" id="ARBA00022523"/>
    </source>
</evidence>
<dbReference type="CDD" id="cd13897">
    <property type="entry name" value="CuRO_3_LCC_plant"/>
    <property type="match status" value="1"/>
</dbReference>
<comment type="caution">
    <text evidence="17">The sequence shown here is derived from an EMBL/GenBank/DDBJ whole genome shotgun (WGS) entry which is preliminary data.</text>
</comment>
<dbReference type="GO" id="GO:0046274">
    <property type="term" value="P:lignin catabolic process"/>
    <property type="evidence" value="ECO:0007669"/>
    <property type="project" value="UniProtKB-KW"/>
</dbReference>
<dbReference type="InterPro" id="IPR002355">
    <property type="entry name" value="Cu_oxidase_Cu_BS"/>
</dbReference>
<comment type="catalytic activity">
    <reaction evidence="1 12">
        <text>4 hydroquinone + O2 = 4 benzosemiquinone + 2 H2O</text>
        <dbReference type="Rhea" id="RHEA:11276"/>
        <dbReference type="ChEBI" id="CHEBI:15377"/>
        <dbReference type="ChEBI" id="CHEBI:15379"/>
        <dbReference type="ChEBI" id="CHEBI:17594"/>
        <dbReference type="ChEBI" id="CHEBI:17977"/>
        <dbReference type="EC" id="1.10.3.2"/>
    </reaction>
</comment>
<protein>
    <recommendedName>
        <fullName evidence="4 12">Laccase</fullName>
        <ecNumber evidence="4 12">1.10.3.2</ecNumber>
    </recommendedName>
    <alternativeName>
        <fullName evidence="12">Benzenediol:oxygen oxidoreductase</fullName>
    </alternativeName>
    <alternativeName>
        <fullName evidence="12">Diphenol oxidase</fullName>
    </alternativeName>
    <alternativeName>
        <fullName evidence="12">Urishiol oxidase</fullName>
    </alternativeName>
</protein>
<dbReference type="Pfam" id="PF07732">
    <property type="entry name" value="Cu-oxidase_3"/>
    <property type="match status" value="1"/>
</dbReference>
<comment type="cofactor">
    <cofactor evidence="12">
        <name>Cu cation</name>
        <dbReference type="ChEBI" id="CHEBI:23378"/>
    </cofactor>
    <text evidence="12">Binds 4 Cu cations per monomer.</text>
</comment>
<feature type="transmembrane region" description="Helical" evidence="13">
    <location>
        <begin position="38"/>
        <end position="57"/>
    </location>
</feature>
<keyword evidence="6 12" id="KW-0964">Secreted</keyword>
<keyword evidence="13" id="KW-0472">Membrane</keyword>
<dbReference type="GO" id="GO:0005507">
    <property type="term" value="F:copper ion binding"/>
    <property type="evidence" value="ECO:0007669"/>
    <property type="project" value="InterPro"/>
</dbReference>
<dbReference type="AlphaFoldDB" id="A0A8T2QJC7"/>
<evidence type="ECO:0000256" key="6">
    <source>
        <dbReference type="ARBA" id="ARBA00022525"/>
    </source>
</evidence>
<accession>A0A8T2QJC7</accession>
<dbReference type="InterPro" id="IPR008972">
    <property type="entry name" value="Cupredoxin"/>
</dbReference>
<feature type="domain" description="Plastocyanin-like" evidence="14">
    <location>
        <begin position="277"/>
        <end position="428"/>
    </location>
</feature>
<feature type="transmembrane region" description="Helical" evidence="13">
    <location>
        <begin position="6"/>
        <end position="26"/>
    </location>
</feature>
<dbReference type="Pfam" id="PF00394">
    <property type="entry name" value="Cu-oxidase"/>
    <property type="match status" value="1"/>
</dbReference>
<evidence type="ECO:0000256" key="2">
    <source>
        <dbReference type="ARBA" id="ARBA00004271"/>
    </source>
</evidence>
<dbReference type="InterPro" id="IPR034288">
    <property type="entry name" value="CuRO_1_LCC"/>
</dbReference>
<evidence type="ECO:0000313" key="17">
    <source>
        <dbReference type="EMBL" id="KAH7283690.1"/>
    </source>
</evidence>
<evidence type="ECO:0000259" key="14">
    <source>
        <dbReference type="Pfam" id="PF00394"/>
    </source>
</evidence>
<comment type="subcellular location">
    <subcellularLocation>
        <location evidence="2 12">Secreted</location>
        <location evidence="2 12">Extracellular space</location>
        <location evidence="2 12">Apoplast</location>
    </subcellularLocation>
</comment>
<dbReference type="SUPFAM" id="SSF49503">
    <property type="entry name" value="Cupredoxins"/>
    <property type="match status" value="3"/>
</dbReference>
<comment type="function">
    <text evidence="12">Lignin degradation and detoxification of lignin-derived products.</text>
</comment>
<keyword evidence="18" id="KW-1185">Reference proteome</keyword>
<name>A0A8T2QJC7_CERRI</name>
<dbReference type="EMBL" id="CM035439">
    <property type="protein sequence ID" value="KAH7283690.1"/>
    <property type="molecule type" value="Genomic_DNA"/>
</dbReference>
<feature type="transmembrane region" description="Helical" evidence="13">
    <location>
        <begin position="69"/>
        <end position="87"/>
    </location>
</feature>
<feature type="domain" description="Plastocyanin-like" evidence="15">
    <location>
        <begin position="574"/>
        <end position="684"/>
    </location>
</feature>
<evidence type="ECO:0000256" key="9">
    <source>
        <dbReference type="ARBA" id="ARBA00023002"/>
    </source>
</evidence>
<comment type="similarity">
    <text evidence="3 12">Belongs to the multicopper oxidase family.</text>
</comment>
<dbReference type="CDD" id="cd13849">
    <property type="entry name" value="CuRO_1_LCC_plant"/>
    <property type="match status" value="1"/>
</dbReference>
<reference evidence="17" key="1">
    <citation type="submission" date="2021-08" db="EMBL/GenBank/DDBJ databases">
        <title>WGS assembly of Ceratopteris richardii.</title>
        <authorList>
            <person name="Marchant D.B."/>
            <person name="Chen G."/>
            <person name="Jenkins J."/>
            <person name="Shu S."/>
            <person name="Leebens-Mack J."/>
            <person name="Grimwood J."/>
            <person name="Schmutz J."/>
            <person name="Soltis P."/>
            <person name="Soltis D."/>
            <person name="Chen Z.-H."/>
        </authorList>
    </citation>
    <scope>NUCLEOTIDE SEQUENCE</scope>
    <source>
        <strain evidence="17">Whitten #5841</strain>
        <tissue evidence="17">Leaf</tissue>
    </source>
</reference>
<keyword evidence="8 12" id="KW-0677">Repeat</keyword>
<dbReference type="Pfam" id="PF07731">
    <property type="entry name" value="Cu-oxidase_2"/>
    <property type="match status" value="1"/>
</dbReference>
<evidence type="ECO:0000256" key="3">
    <source>
        <dbReference type="ARBA" id="ARBA00010609"/>
    </source>
</evidence>
<dbReference type="InterPro" id="IPR034289">
    <property type="entry name" value="CuRO_3_LCC"/>
</dbReference>
<dbReference type="InterPro" id="IPR001117">
    <property type="entry name" value="Cu-oxidase_2nd"/>
</dbReference>
<dbReference type="Proteomes" id="UP000825935">
    <property type="component" value="Chromosome 34"/>
</dbReference>
<evidence type="ECO:0000256" key="11">
    <source>
        <dbReference type="ARBA" id="ARBA00023185"/>
    </source>
</evidence>
<feature type="transmembrane region" description="Helical" evidence="13">
    <location>
        <begin position="108"/>
        <end position="129"/>
    </location>
</feature>
<gene>
    <name evidence="17" type="ORF">KP509_34G019700</name>
</gene>
<keyword evidence="7 12" id="KW-0479">Metal-binding</keyword>
<keyword evidence="13" id="KW-1133">Transmembrane helix</keyword>
<evidence type="ECO:0000256" key="10">
    <source>
        <dbReference type="ARBA" id="ARBA00023008"/>
    </source>
</evidence>
<keyword evidence="5 12" id="KW-0052">Apoplast</keyword>
<dbReference type="OMA" id="HANDSSH"/>
<evidence type="ECO:0000256" key="4">
    <source>
        <dbReference type="ARBA" id="ARBA00012297"/>
    </source>
</evidence>
<dbReference type="InterPro" id="IPR033138">
    <property type="entry name" value="Cu_oxidase_CS"/>
</dbReference>
<dbReference type="PANTHER" id="PTHR11709:SF522">
    <property type="entry name" value="LACCASE-4"/>
    <property type="match status" value="1"/>
</dbReference>
<dbReference type="PANTHER" id="PTHR11709">
    <property type="entry name" value="MULTI-COPPER OXIDASE"/>
    <property type="match status" value="1"/>
</dbReference>
<dbReference type="InterPro" id="IPR011706">
    <property type="entry name" value="Cu-oxidase_C"/>
</dbReference>
<dbReference type="GO" id="GO:0048046">
    <property type="term" value="C:apoplast"/>
    <property type="evidence" value="ECO:0007669"/>
    <property type="project" value="UniProtKB-SubCell"/>
</dbReference>
<dbReference type="EC" id="1.10.3.2" evidence="4 12"/>
<dbReference type="PROSITE" id="PS00080">
    <property type="entry name" value="MULTICOPPER_OXIDASE2"/>
    <property type="match status" value="1"/>
</dbReference>
<organism evidence="17 18">
    <name type="scientific">Ceratopteris richardii</name>
    <name type="common">Triangle waterfern</name>
    <dbReference type="NCBI Taxonomy" id="49495"/>
    <lineage>
        <taxon>Eukaryota</taxon>
        <taxon>Viridiplantae</taxon>
        <taxon>Streptophyta</taxon>
        <taxon>Embryophyta</taxon>
        <taxon>Tracheophyta</taxon>
        <taxon>Polypodiopsida</taxon>
        <taxon>Polypodiidae</taxon>
        <taxon>Polypodiales</taxon>
        <taxon>Pteridineae</taxon>
        <taxon>Pteridaceae</taxon>
        <taxon>Parkerioideae</taxon>
        <taxon>Ceratopteris</taxon>
    </lineage>
</organism>
<dbReference type="OrthoDB" id="2121828at2759"/>
<evidence type="ECO:0000256" key="1">
    <source>
        <dbReference type="ARBA" id="ARBA00000349"/>
    </source>
</evidence>
<keyword evidence="9 12" id="KW-0560">Oxidoreductase</keyword>
<evidence type="ECO:0000259" key="15">
    <source>
        <dbReference type="Pfam" id="PF07731"/>
    </source>
</evidence>